<dbReference type="InterPro" id="IPR039426">
    <property type="entry name" value="TonB-dep_rcpt-like"/>
</dbReference>
<evidence type="ECO:0000256" key="6">
    <source>
        <dbReference type="ARBA" id="ARBA00023136"/>
    </source>
</evidence>
<sequence length="584" mass="67416">MIAKTVLRGIFLTLFACLVPSLDMLEGHDVLAATTLQPNIKRRNLTPLPFFSFSKSLSFQSDWARQTNAPVQKAQQKRQFVPGKIIGRLLPPQSVQKELPRLSRSLDRLKYLPAEMRKKLQTGIVLELDSAYGFHHTFIGQLQHGTQFKGANYYMQGHWESTEGEGGGQREEQRITGQIKVDWDVSKQSKFSLNSSYFQSSAALPQPQYANATHKKSAIELIAGWQWNLETDTDLFLAWTGELANFDDQEKSRFEMNRTGAQLTLKHLWTPKNMLLLDSVGSWEIMYQDDSRIDTCYYYTGTFLNSFAMSDVFAVEAGVKFDYYHSEESSATDYLIAPVFTTRFRLFRNTNLYTTYSPRLLIPDFTDLYIKKLYTVLNPDLHAEKIRHALETGIHQRFGEAVSLNIGLFYQESEAVTLQIDDNRDNLLEYIQPGSARFIGIKTNLQMNFLEQLVQNITYTYTTYKILDWNHVTFSDQFLDEDHLTYQPNHQVQASVYWATPFGLSFDFHGIYISEQYRNGKPQDRIGKRFFLNMTLTQKITEGFQVYVIGRNLTDTNTYDIIPILDSEEITSSRLFVGGIRIRF</sequence>
<dbReference type="Gene3D" id="2.40.170.20">
    <property type="entry name" value="TonB-dependent receptor, beta-barrel domain"/>
    <property type="match status" value="1"/>
</dbReference>
<dbReference type="GO" id="GO:0015344">
    <property type="term" value="F:siderophore uptake transmembrane transporter activity"/>
    <property type="evidence" value="ECO:0007669"/>
    <property type="project" value="TreeGrafter"/>
</dbReference>
<evidence type="ECO:0000256" key="7">
    <source>
        <dbReference type="ARBA" id="ARBA00023237"/>
    </source>
</evidence>
<keyword evidence="3" id="KW-1134">Transmembrane beta strand</keyword>
<evidence type="ECO:0000256" key="5">
    <source>
        <dbReference type="ARBA" id="ARBA00022729"/>
    </source>
</evidence>
<comment type="subcellular location">
    <subcellularLocation>
        <location evidence="1">Cell outer membrane</location>
        <topology evidence="1">Multi-pass membrane protein</topology>
    </subcellularLocation>
</comment>
<keyword evidence="2" id="KW-0813">Transport</keyword>
<evidence type="ECO:0000313" key="9">
    <source>
        <dbReference type="Proteomes" id="UP000030661"/>
    </source>
</evidence>
<dbReference type="eggNOG" id="COG4771">
    <property type="taxonomic scope" value="Bacteria"/>
</dbReference>
<gene>
    <name evidence="8" type="ORF">U27_04169</name>
</gene>
<dbReference type="GO" id="GO:0009279">
    <property type="term" value="C:cell outer membrane"/>
    <property type="evidence" value="ECO:0007669"/>
    <property type="project" value="UniProtKB-SubCell"/>
</dbReference>
<evidence type="ECO:0000256" key="1">
    <source>
        <dbReference type="ARBA" id="ARBA00004571"/>
    </source>
</evidence>
<evidence type="ECO:0000256" key="3">
    <source>
        <dbReference type="ARBA" id="ARBA00022452"/>
    </source>
</evidence>
<keyword evidence="9" id="KW-1185">Reference proteome</keyword>
<dbReference type="PANTHER" id="PTHR30069">
    <property type="entry name" value="TONB-DEPENDENT OUTER MEMBRANE RECEPTOR"/>
    <property type="match status" value="1"/>
</dbReference>
<dbReference type="SUPFAM" id="SSF56935">
    <property type="entry name" value="Porins"/>
    <property type="match status" value="1"/>
</dbReference>
<dbReference type="EMBL" id="DF820465">
    <property type="protein sequence ID" value="GAK57204.1"/>
    <property type="molecule type" value="Genomic_DNA"/>
</dbReference>
<dbReference type="AlphaFoldDB" id="A0A081BXZ9"/>
<dbReference type="GO" id="GO:0044718">
    <property type="term" value="P:siderophore transmembrane transport"/>
    <property type="evidence" value="ECO:0007669"/>
    <property type="project" value="TreeGrafter"/>
</dbReference>
<dbReference type="Proteomes" id="UP000030661">
    <property type="component" value="Unassembled WGS sequence"/>
</dbReference>
<dbReference type="HOGENOM" id="CLU_473030_0_0_0"/>
<proteinExistence type="predicted"/>
<evidence type="ECO:0000313" key="8">
    <source>
        <dbReference type="EMBL" id="GAK57204.1"/>
    </source>
</evidence>
<dbReference type="InterPro" id="IPR036942">
    <property type="entry name" value="Beta-barrel_TonB_sf"/>
</dbReference>
<accession>A0A081BXZ9</accession>
<keyword evidence="8" id="KW-0675">Receptor</keyword>
<protein>
    <submittedName>
        <fullName evidence="8">Ferric siderophore receptor, putative, TonB receptor family</fullName>
    </submittedName>
</protein>
<keyword evidence="5" id="KW-0732">Signal</keyword>
<dbReference type="STRING" id="1499967.U27_04169"/>
<name>A0A081BXZ9_VECG1</name>
<evidence type="ECO:0000256" key="4">
    <source>
        <dbReference type="ARBA" id="ARBA00022692"/>
    </source>
</evidence>
<organism evidence="8">
    <name type="scientific">Vecturithrix granuli</name>
    <dbReference type="NCBI Taxonomy" id="1499967"/>
    <lineage>
        <taxon>Bacteria</taxon>
        <taxon>Candidatus Moduliflexota</taxon>
        <taxon>Candidatus Vecturitrichia</taxon>
        <taxon>Candidatus Vecturitrichales</taxon>
        <taxon>Candidatus Vecturitrichaceae</taxon>
        <taxon>Candidatus Vecturithrix</taxon>
    </lineage>
</organism>
<dbReference type="PANTHER" id="PTHR30069:SF29">
    <property type="entry name" value="HEMOGLOBIN AND HEMOGLOBIN-HAPTOGLOBIN-BINDING PROTEIN 1-RELATED"/>
    <property type="match status" value="1"/>
</dbReference>
<reference evidence="8" key="1">
    <citation type="journal article" date="2015" name="PeerJ">
        <title>First genomic representation of candidate bacterial phylum KSB3 points to enhanced environmental sensing as a trigger of wastewater bulking.</title>
        <authorList>
            <person name="Sekiguchi Y."/>
            <person name="Ohashi A."/>
            <person name="Parks D.H."/>
            <person name="Yamauchi T."/>
            <person name="Tyson G.W."/>
            <person name="Hugenholtz P."/>
        </authorList>
    </citation>
    <scope>NUCLEOTIDE SEQUENCE [LARGE SCALE GENOMIC DNA]</scope>
</reference>
<keyword evidence="7" id="KW-0998">Cell outer membrane</keyword>
<keyword evidence="6" id="KW-0472">Membrane</keyword>
<evidence type="ECO:0000256" key="2">
    <source>
        <dbReference type="ARBA" id="ARBA00022448"/>
    </source>
</evidence>
<keyword evidence="4" id="KW-0812">Transmembrane</keyword>